<dbReference type="Proteomes" id="UP000004956">
    <property type="component" value="Unassembled WGS sequence"/>
</dbReference>
<dbReference type="PATRIC" id="fig|762967.3.peg.1456"/>
<organism evidence="3 4">
    <name type="scientific">Sutterella parvirubra YIT 11816</name>
    <dbReference type="NCBI Taxonomy" id="762967"/>
    <lineage>
        <taxon>Bacteria</taxon>
        <taxon>Pseudomonadati</taxon>
        <taxon>Pseudomonadota</taxon>
        <taxon>Betaproteobacteria</taxon>
        <taxon>Burkholderiales</taxon>
        <taxon>Sutterellaceae</taxon>
        <taxon>Sutterella</taxon>
    </lineage>
</organism>
<evidence type="ECO:0000313" key="3">
    <source>
        <dbReference type="EMBL" id="EHY30787.1"/>
    </source>
</evidence>
<dbReference type="Gene3D" id="1.10.760.10">
    <property type="entry name" value="Cytochrome c-like domain"/>
    <property type="match status" value="1"/>
</dbReference>
<dbReference type="AlphaFoldDB" id="H3KGG9"/>
<sequence>MEENTMQTNDLTCPLAPRPDDRRTAAEKFRDRAVAFTATFSAVAAVTLLVSGLTMILAGPAGAQTLPETSATGKEPTGEAMAHTCAACHGTYGELKGSNFVPLAGMNEAEFIRAMKDFRDLKRPSSIMSHIAEGYDDASIEKMAKWFSERKPLALHSTNDAAGEPAATAPKKEDAQ</sequence>
<dbReference type="GO" id="GO:0009055">
    <property type="term" value="F:electron transfer activity"/>
    <property type="evidence" value="ECO:0007669"/>
    <property type="project" value="InterPro"/>
</dbReference>
<evidence type="ECO:0000313" key="4">
    <source>
        <dbReference type="Proteomes" id="UP000004956"/>
    </source>
</evidence>
<feature type="region of interest" description="Disordered" evidence="1">
    <location>
        <begin position="1"/>
        <end position="20"/>
    </location>
</feature>
<evidence type="ECO:0000256" key="2">
    <source>
        <dbReference type="SAM" id="Phobius"/>
    </source>
</evidence>
<dbReference type="InterPro" id="IPR036909">
    <property type="entry name" value="Cyt_c-like_dom_sf"/>
</dbReference>
<feature type="transmembrane region" description="Helical" evidence="2">
    <location>
        <begin position="33"/>
        <end position="58"/>
    </location>
</feature>
<dbReference type="EMBL" id="AFBQ01000279">
    <property type="protein sequence ID" value="EHY30787.1"/>
    <property type="molecule type" value="Genomic_DNA"/>
</dbReference>
<dbReference type="STRING" id="762967.HMPREF9440_01849"/>
<gene>
    <name evidence="3" type="ORF">HMPREF9440_01849</name>
</gene>
<name>H3KGG9_9BURK</name>
<dbReference type="HOGENOM" id="CLU_1524371_0_0_4"/>
<keyword evidence="2" id="KW-0472">Membrane</keyword>
<feature type="compositionally biased region" description="Polar residues" evidence="1">
    <location>
        <begin position="1"/>
        <end position="11"/>
    </location>
</feature>
<keyword evidence="2" id="KW-0812">Transmembrane</keyword>
<keyword evidence="4" id="KW-1185">Reference proteome</keyword>
<keyword evidence="2" id="KW-1133">Transmembrane helix</keyword>
<dbReference type="GO" id="GO:0020037">
    <property type="term" value="F:heme binding"/>
    <property type="evidence" value="ECO:0007669"/>
    <property type="project" value="InterPro"/>
</dbReference>
<feature type="region of interest" description="Disordered" evidence="1">
    <location>
        <begin position="156"/>
        <end position="176"/>
    </location>
</feature>
<accession>H3KGG9</accession>
<protein>
    <submittedName>
        <fullName evidence="3">Cytochrome subunit of sulfide dehydrogenase domain protein</fullName>
    </submittedName>
</protein>
<comment type="caution">
    <text evidence="3">The sequence shown here is derived from an EMBL/GenBank/DDBJ whole genome shotgun (WGS) entry which is preliminary data.</text>
</comment>
<proteinExistence type="predicted"/>
<dbReference type="SUPFAM" id="SSF46626">
    <property type="entry name" value="Cytochrome c"/>
    <property type="match status" value="1"/>
</dbReference>
<reference evidence="3 4" key="1">
    <citation type="submission" date="2011-11" db="EMBL/GenBank/DDBJ databases">
        <authorList>
            <person name="Weinstock G."/>
            <person name="Sodergren E."/>
            <person name="Clifton S."/>
            <person name="Fulton L."/>
            <person name="Fulton B."/>
            <person name="Courtney L."/>
            <person name="Fronick C."/>
            <person name="Harrison M."/>
            <person name="Strong C."/>
            <person name="Farmer C."/>
            <person name="Delahaunty K."/>
            <person name="Markovic C."/>
            <person name="Hall O."/>
            <person name="Minx P."/>
            <person name="Tomlinson C."/>
            <person name="Mitreva M."/>
            <person name="Hou S."/>
            <person name="Chen J."/>
            <person name="Wollam A."/>
            <person name="Pepin K.H."/>
            <person name="Johnson M."/>
            <person name="Bhonagiri V."/>
            <person name="Zhang X."/>
            <person name="Suruliraj S."/>
            <person name="Warren W."/>
            <person name="Chinwalla A."/>
            <person name="Mardis E.R."/>
            <person name="Wilson R.K."/>
        </authorList>
    </citation>
    <scope>NUCLEOTIDE SEQUENCE [LARGE SCALE GENOMIC DNA]</scope>
    <source>
        <strain evidence="3 4">YIT 11816</strain>
    </source>
</reference>
<evidence type="ECO:0000256" key="1">
    <source>
        <dbReference type="SAM" id="MobiDB-lite"/>
    </source>
</evidence>